<name>A0AA88CQK3_FICCA</name>
<accession>A0AA88CQK3</accession>
<keyword evidence="3" id="KW-1185">Reference proteome</keyword>
<proteinExistence type="predicted"/>
<dbReference type="EMBL" id="BTGU01001653">
    <property type="protein sequence ID" value="GMN27149.1"/>
    <property type="molecule type" value="Genomic_DNA"/>
</dbReference>
<reference evidence="2" key="1">
    <citation type="submission" date="2023-07" db="EMBL/GenBank/DDBJ databases">
        <title>draft genome sequence of fig (Ficus carica).</title>
        <authorList>
            <person name="Takahashi T."/>
            <person name="Nishimura K."/>
        </authorList>
    </citation>
    <scope>NUCLEOTIDE SEQUENCE</scope>
</reference>
<organism evidence="2 3">
    <name type="scientific">Ficus carica</name>
    <name type="common">Common fig</name>
    <dbReference type="NCBI Taxonomy" id="3494"/>
    <lineage>
        <taxon>Eukaryota</taxon>
        <taxon>Viridiplantae</taxon>
        <taxon>Streptophyta</taxon>
        <taxon>Embryophyta</taxon>
        <taxon>Tracheophyta</taxon>
        <taxon>Spermatophyta</taxon>
        <taxon>Magnoliopsida</taxon>
        <taxon>eudicotyledons</taxon>
        <taxon>Gunneridae</taxon>
        <taxon>Pentapetalae</taxon>
        <taxon>rosids</taxon>
        <taxon>fabids</taxon>
        <taxon>Rosales</taxon>
        <taxon>Moraceae</taxon>
        <taxon>Ficeae</taxon>
        <taxon>Ficus</taxon>
    </lineage>
</organism>
<evidence type="ECO:0000313" key="3">
    <source>
        <dbReference type="Proteomes" id="UP001187192"/>
    </source>
</evidence>
<dbReference type="AlphaFoldDB" id="A0AA88CQK3"/>
<dbReference type="EMBL" id="BTGU01001654">
    <property type="protein sequence ID" value="GMN27175.1"/>
    <property type="molecule type" value="Genomic_DNA"/>
</dbReference>
<sequence>MRINDQRVYRRADTEMVDLAGDRLVYSVDYFTTAVTPRYLAALREEFRIPDDVDLVVPGENDLPSRPPPGYITLSAEYFRARLRIPFHPYLRRALH</sequence>
<comment type="caution">
    <text evidence="2">The sequence shown here is derived from an EMBL/GenBank/DDBJ whole genome shotgun (WGS) entry which is preliminary data.</text>
</comment>
<evidence type="ECO:0000313" key="2">
    <source>
        <dbReference type="EMBL" id="GMN27175.1"/>
    </source>
</evidence>
<evidence type="ECO:0000313" key="1">
    <source>
        <dbReference type="EMBL" id="GMN27149.1"/>
    </source>
</evidence>
<dbReference type="Proteomes" id="UP001187192">
    <property type="component" value="Unassembled WGS sequence"/>
</dbReference>
<gene>
    <name evidence="1" type="ORF">TIFTF001_040982</name>
    <name evidence="2" type="ORF">TIFTF001_040991</name>
</gene>
<protein>
    <submittedName>
        <fullName evidence="2">Uncharacterized protein</fullName>
    </submittedName>
</protein>